<gene>
    <name evidence="1" type="primary">Necator_chrX.g25673</name>
    <name evidence="1" type="ORF">RB195_025507</name>
</gene>
<dbReference type="Proteomes" id="UP001303046">
    <property type="component" value="Unassembled WGS sequence"/>
</dbReference>
<sequence length="147" mass="16855">MKIARLLLLWFQNKIEQCYEDEPLCVYLRLRLAADVGNTCTETVALHRLRRNTFLGMDLGQDIYQIFFYKFKLSTSAAVTGRNINDGWGEGSTTESTEDRGRTFEVDDHLLKAIIENDLLKTTREVAEELGVNNSTVVRHLGKKLEE</sequence>
<proteinExistence type="predicted"/>
<comment type="caution">
    <text evidence="1">The sequence shown here is derived from an EMBL/GenBank/DDBJ whole genome shotgun (WGS) entry which is preliminary data.</text>
</comment>
<evidence type="ECO:0000313" key="1">
    <source>
        <dbReference type="EMBL" id="KAK6765633.1"/>
    </source>
</evidence>
<organism evidence="1 2">
    <name type="scientific">Necator americanus</name>
    <name type="common">Human hookworm</name>
    <dbReference type="NCBI Taxonomy" id="51031"/>
    <lineage>
        <taxon>Eukaryota</taxon>
        <taxon>Metazoa</taxon>
        <taxon>Ecdysozoa</taxon>
        <taxon>Nematoda</taxon>
        <taxon>Chromadorea</taxon>
        <taxon>Rhabditida</taxon>
        <taxon>Rhabditina</taxon>
        <taxon>Rhabditomorpha</taxon>
        <taxon>Strongyloidea</taxon>
        <taxon>Ancylostomatidae</taxon>
        <taxon>Bunostominae</taxon>
        <taxon>Necator</taxon>
    </lineage>
</organism>
<evidence type="ECO:0000313" key="2">
    <source>
        <dbReference type="Proteomes" id="UP001303046"/>
    </source>
</evidence>
<protein>
    <recommendedName>
        <fullName evidence="3">Mos1 transposase HTH domain-containing protein</fullName>
    </recommendedName>
</protein>
<name>A0ABR1EST0_NECAM</name>
<evidence type="ECO:0008006" key="3">
    <source>
        <dbReference type="Google" id="ProtNLM"/>
    </source>
</evidence>
<accession>A0ABR1EST0</accession>
<keyword evidence="2" id="KW-1185">Reference proteome</keyword>
<dbReference type="EMBL" id="JAVFWL010000006">
    <property type="protein sequence ID" value="KAK6765633.1"/>
    <property type="molecule type" value="Genomic_DNA"/>
</dbReference>
<dbReference type="Gene3D" id="1.10.10.10">
    <property type="entry name" value="Winged helix-like DNA-binding domain superfamily/Winged helix DNA-binding domain"/>
    <property type="match status" value="1"/>
</dbReference>
<dbReference type="InterPro" id="IPR036388">
    <property type="entry name" value="WH-like_DNA-bd_sf"/>
</dbReference>
<reference evidence="1 2" key="1">
    <citation type="submission" date="2023-08" db="EMBL/GenBank/DDBJ databases">
        <title>A Necator americanus chromosomal reference genome.</title>
        <authorList>
            <person name="Ilik V."/>
            <person name="Petrzelkova K.J."/>
            <person name="Pardy F."/>
            <person name="Fuh T."/>
            <person name="Niatou-Singa F.S."/>
            <person name="Gouil Q."/>
            <person name="Baker L."/>
            <person name="Ritchie M.E."/>
            <person name="Jex A.R."/>
            <person name="Gazzola D."/>
            <person name="Li H."/>
            <person name="Toshio Fujiwara R."/>
            <person name="Zhan B."/>
            <person name="Aroian R.V."/>
            <person name="Pafco B."/>
            <person name="Schwarz E.M."/>
        </authorList>
    </citation>
    <scope>NUCLEOTIDE SEQUENCE [LARGE SCALE GENOMIC DNA]</scope>
    <source>
        <strain evidence="1 2">Aroian</strain>
        <tissue evidence="1">Whole animal</tissue>
    </source>
</reference>